<dbReference type="EMBL" id="JAZHGA010000060">
    <property type="protein sequence ID" value="MEM5345975.1"/>
    <property type="molecule type" value="Genomic_DNA"/>
</dbReference>
<sequence length="69" mass="7915">MDDFAVHDTQGELRQQYIGTTSAGKRVLKWIVRPVNHVHDAQAVFERVSSYADGFDHSIDNQQLIRSMK</sequence>
<proteinExistence type="predicted"/>
<dbReference type="Proteomes" id="UP001481677">
    <property type="component" value="Unassembled WGS sequence"/>
</dbReference>
<protein>
    <submittedName>
        <fullName evidence="2">Uncharacterized protein</fullName>
    </submittedName>
</protein>
<dbReference type="RefSeq" id="WP_147238317.1">
    <property type="nucleotide sequence ID" value="NZ_JAZHFZ010000060.1"/>
</dbReference>
<evidence type="ECO:0000313" key="1">
    <source>
        <dbReference type="EMBL" id="MEM5345975.1"/>
    </source>
</evidence>
<reference evidence="1 4" key="3">
    <citation type="submission" date="2024-01" db="EMBL/GenBank/DDBJ databases">
        <title>The diversity of rhizobia nodulating Mimosa spp. in eleven states of Brazil covering several biomes is determined by host plant, location, and edaphic factors.</title>
        <authorList>
            <person name="Rouws L."/>
            <person name="Barauna A."/>
            <person name="Beukes C."/>
            <person name="De Faria S.M."/>
            <person name="Gross E."/>
            <person name="Dos Reis Junior F.B."/>
            <person name="Simon M."/>
            <person name="Maluk M."/>
            <person name="Odee D.W."/>
            <person name="Kenicer G."/>
            <person name="Young J.P.W."/>
            <person name="Reis V.M."/>
            <person name="Zilli J."/>
            <person name="James E.K."/>
        </authorList>
    </citation>
    <scope>NUCLEOTIDE SEQUENCE [LARGE SCALE GENOMIC DNA]</scope>
    <source>
        <strain evidence="1 4">JPY530</strain>
    </source>
</reference>
<dbReference type="Proteomes" id="UP000321776">
    <property type="component" value="Unassembled WGS sequence"/>
</dbReference>
<dbReference type="AlphaFoldDB" id="A0A5C6VD33"/>
<evidence type="ECO:0000313" key="3">
    <source>
        <dbReference type="Proteomes" id="UP000321776"/>
    </source>
</evidence>
<accession>A0A5C6VD33</accession>
<dbReference type="EMBL" id="VOQS01000005">
    <property type="protein sequence ID" value="TXC80948.1"/>
    <property type="molecule type" value="Genomic_DNA"/>
</dbReference>
<evidence type="ECO:0000313" key="4">
    <source>
        <dbReference type="Proteomes" id="UP001481677"/>
    </source>
</evidence>
<gene>
    <name evidence="2" type="ORF">FRZ40_42865</name>
    <name evidence="1" type="ORF">V4C56_40920</name>
</gene>
<keyword evidence="4" id="KW-1185">Reference proteome</keyword>
<name>A0A5C6VD33_9BURK</name>
<reference evidence="2" key="2">
    <citation type="submission" date="2019-08" db="EMBL/GenBank/DDBJ databases">
        <authorList>
            <person name="Im W.-T."/>
        </authorList>
    </citation>
    <scope>NUCLEOTIDE SEQUENCE</scope>
    <source>
        <strain evidence="2">NF 2-5-3</strain>
    </source>
</reference>
<organism evidence="2 3">
    <name type="scientific">Paraburkholderia azotifigens</name>
    <dbReference type="NCBI Taxonomy" id="2057004"/>
    <lineage>
        <taxon>Bacteria</taxon>
        <taxon>Pseudomonadati</taxon>
        <taxon>Pseudomonadota</taxon>
        <taxon>Betaproteobacteria</taxon>
        <taxon>Burkholderiales</taxon>
        <taxon>Burkholderiaceae</taxon>
        <taxon>Paraburkholderia</taxon>
    </lineage>
</organism>
<comment type="caution">
    <text evidence="2">The sequence shown here is derived from an EMBL/GenBank/DDBJ whole genome shotgun (WGS) entry which is preliminary data.</text>
</comment>
<reference evidence="2 3" key="1">
    <citation type="journal article" date="2018" name="Int. J. Syst. Evol. Microbiol.">
        <title>Paraburkholderia azotifigens sp. nov., a nitrogen-fixing bacterium isolated from paddy soil.</title>
        <authorList>
            <person name="Choi G.M."/>
            <person name="Im W.T."/>
        </authorList>
    </citation>
    <scope>NUCLEOTIDE SEQUENCE [LARGE SCALE GENOMIC DNA]</scope>
    <source>
        <strain evidence="2 3">NF 2-5-3</strain>
    </source>
</reference>
<evidence type="ECO:0000313" key="2">
    <source>
        <dbReference type="EMBL" id="TXC80948.1"/>
    </source>
</evidence>